<organism evidence="3 4">
    <name type="scientific">Phanerochaete carnosa (strain HHB-10118-sp)</name>
    <name type="common">White-rot fungus</name>
    <name type="synonym">Peniophora carnosa</name>
    <dbReference type="NCBI Taxonomy" id="650164"/>
    <lineage>
        <taxon>Eukaryota</taxon>
        <taxon>Fungi</taxon>
        <taxon>Dikarya</taxon>
        <taxon>Basidiomycota</taxon>
        <taxon>Agaricomycotina</taxon>
        <taxon>Agaricomycetes</taxon>
        <taxon>Polyporales</taxon>
        <taxon>Phanerochaetaceae</taxon>
        <taxon>Phanerochaete</taxon>
    </lineage>
</organism>
<name>K5WPZ6_PHACS</name>
<proteinExistence type="predicted"/>
<accession>K5WPZ6</accession>
<dbReference type="EMBL" id="JH930475">
    <property type="protein sequence ID" value="EKM52407.1"/>
    <property type="molecule type" value="Genomic_DNA"/>
</dbReference>
<dbReference type="Proteomes" id="UP000008370">
    <property type="component" value="Unassembled WGS sequence"/>
</dbReference>
<dbReference type="RefSeq" id="XP_007398754.1">
    <property type="nucleotide sequence ID" value="XM_007398692.1"/>
</dbReference>
<feature type="chain" id="PRO_5003885740" description="Secreted protein" evidence="2">
    <location>
        <begin position="27"/>
        <end position="93"/>
    </location>
</feature>
<dbReference type="KEGG" id="pco:PHACADRAFT_211659"/>
<feature type="signal peptide" evidence="2">
    <location>
        <begin position="1"/>
        <end position="26"/>
    </location>
</feature>
<gene>
    <name evidence="3" type="ORF">PHACADRAFT_211659</name>
</gene>
<evidence type="ECO:0000313" key="4">
    <source>
        <dbReference type="Proteomes" id="UP000008370"/>
    </source>
</evidence>
<keyword evidence="2" id="KW-0732">Signal</keyword>
<dbReference type="InParanoid" id="K5WPZ6"/>
<evidence type="ECO:0000256" key="2">
    <source>
        <dbReference type="SAM" id="SignalP"/>
    </source>
</evidence>
<keyword evidence="4" id="KW-1185">Reference proteome</keyword>
<evidence type="ECO:0008006" key="5">
    <source>
        <dbReference type="Google" id="ProtNLM"/>
    </source>
</evidence>
<evidence type="ECO:0000256" key="1">
    <source>
        <dbReference type="SAM" id="MobiDB-lite"/>
    </source>
</evidence>
<reference evidence="3 4" key="1">
    <citation type="journal article" date="2012" name="BMC Genomics">
        <title>Comparative genomics of the white-rot fungi, Phanerochaete carnosa and P. chrysosporium, to elucidate the genetic basis of the distinct wood types they colonize.</title>
        <authorList>
            <person name="Suzuki H."/>
            <person name="MacDonald J."/>
            <person name="Syed K."/>
            <person name="Salamov A."/>
            <person name="Hori C."/>
            <person name="Aerts A."/>
            <person name="Henrissat B."/>
            <person name="Wiebenga A."/>
            <person name="vanKuyk P.A."/>
            <person name="Barry K."/>
            <person name="Lindquist E."/>
            <person name="LaButti K."/>
            <person name="Lapidus A."/>
            <person name="Lucas S."/>
            <person name="Coutinho P."/>
            <person name="Gong Y."/>
            <person name="Samejima M."/>
            <person name="Mahadevan R."/>
            <person name="Abou-Zaid M."/>
            <person name="de Vries R.P."/>
            <person name="Igarashi K."/>
            <person name="Yadav J.S."/>
            <person name="Grigoriev I.V."/>
            <person name="Master E.R."/>
        </authorList>
    </citation>
    <scope>NUCLEOTIDE SEQUENCE [LARGE SCALE GENOMIC DNA]</scope>
    <source>
        <strain evidence="3 4">HHB-10118-sp</strain>
    </source>
</reference>
<dbReference type="GeneID" id="18913137"/>
<dbReference type="AlphaFoldDB" id="K5WPZ6"/>
<protein>
    <recommendedName>
        <fullName evidence="5">Secreted protein</fullName>
    </recommendedName>
</protein>
<feature type="region of interest" description="Disordered" evidence="1">
    <location>
        <begin position="31"/>
        <end position="56"/>
    </location>
</feature>
<feature type="region of interest" description="Disordered" evidence="1">
    <location>
        <begin position="71"/>
        <end position="93"/>
    </location>
</feature>
<dbReference type="HOGENOM" id="CLU_2400400_0_0_1"/>
<sequence length="93" mass="10425">MIFTAIAVFTLILCLLLRLMCLRSESRPLQSFLTPLPPPQRDREALPHPSHSKTRSEQIYQTIFLSTLPIAAPQPPPAMYTVPGVPALAPRRH</sequence>
<evidence type="ECO:0000313" key="3">
    <source>
        <dbReference type="EMBL" id="EKM52407.1"/>
    </source>
</evidence>